<reference evidence="14" key="1">
    <citation type="submission" date="2017-02" db="UniProtKB">
        <authorList>
            <consortium name="WormBaseParasite"/>
        </authorList>
    </citation>
    <scope>IDENTIFICATION</scope>
</reference>
<dbReference type="InterPro" id="IPR021109">
    <property type="entry name" value="Peptidase_aspartic_dom_sf"/>
</dbReference>
<feature type="region of interest" description="Disordered" evidence="8">
    <location>
        <begin position="34"/>
        <end position="62"/>
    </location>
</feature>
<dbReference type="InterPro" id="IPR036875">
    <property type="entry name" value="Znf_CCHC_sf"/>
</dbReference>
<dbReference type="SUPFAM" id="SSF57756">
    <property type="entry name" value="Retrovirus zinc finger-like domains"/>
    <property type="match status" value="1"/>
</dbReference>
<evidence type="ECO:0000256" key="5">
    <source>
        <dbReference type="ARBA" id="ARBA00022801"/>
    </source>
</evidence>
<dbReference type="InterPro" id="IPR001969">
    <property type="entry name" value="Aspartic_peptidase_AS"/>
</dbReference>
<evidence type="ECO:0000259" key="10">
    <source>
        <dbReference type="PROSITE" id="PS50175"/>
    </source>
</evidence>
<feature type="domain" description="CCHC-type" evidence="9">
    <location>
        <begin position="101"/>
        <end position="114"/>
    </location>
</feature>
<feature type="domain" description="Peptidase A2" evidence="10">
    <location>
        <begin position="234"/>
        <end position="250"/>
    </location>
</feature>
<dbReference type="PANTHER" id="PTHR47331:SF1">
    <property type="entry name" value="GAG-LIKE PROTEIN"/>
    <property type="match status" value="1"/>
</dbReference>
<dbReference type="SUPFAM" id="SSF56672">
    <property type="entry name" value="DNA/RNA polymerases"/>
    <property type="match status" value="1"/>
</dbReference>
<keyword evidence="6" id="KW-0695">RNA-directed DNA polymerase</keyword>
<keyword evidence="4" id="KW-0255">Endonuclease</keyword>
<sequence>MTSQNISDEDWNAGDLLKELDKLIAAEERVAEMIRDNEPLAKRKGREQQMGNRPEQAQKGKSPFSQKKCIYCQSTDHNSLRCSKVRDISGRIEQMKQKKLCINCGKENHFVQECLSKGCIRCDKKKHHFSICPKLMEEINSDLMSNARDSLHSSQSARSISEKKTRSRNRGNVQCIETRDRDPPANHVELTCSEQVLNSECEAFAESHAGKTNVFLLTVTARIQHPKTQATQEVQILLDTGADNSFIQKHLADELELPTLRTTELLMYTFGSKKPTPCTYGVTSVRLWDNHDQPLDLTLCKTDTISGKGKQVVLDEWDREYLAKEHIDLPNPDGSIIRPKILLGCDQMWNLIKFPCKGHVLPSGLHIIPSRLGYLLTGKSALKEEKASSGTCNFNESDCDISFEAEDETDKWDRYWTIDSAGIEEFTGPTKIERATVAKRVHHDFNATIERRSDGYYVRLPFKDNRDSLPTNYKLAQRRLSSVLQKLREKPELLKQYNAVFEEQLEKGVIEKVTSKEQLGSGHVHYLPHQAVLTPKKETTKLRIVFDAASHYKDCPALNEVLHQGPTLLPDLYAVLLRFRLEPYVATADVEKAFLQIRLHEDDRDVTRFLWVRDLTLPPENDNLVCFRFTRVPFGLNASPFLLGGTIQFHLQKSVSDHALAQQIQHNLYVDNLVLGAETPEELGHKSEAARAIFCDMKLNLREFLSNTEHVTSVIPRDKCAKTESQKVLGILWHSKQDSLQISCNFPNKTFITKRTVTQQIASIYDPLGWLVPIMVLPKQFQQNLWRHDYAWDQKLSQPHQDQWEKILHAINGIDKEIKRYIPICEANQLALFSDASENAMAACAYLVSENSASLLMAKSKLPSIKTRITIPKVEMNALAIAGRLALSILNALLAKVHTIRRVLFFSDSQIVLGWTKKGPHERDLGKLVTNRIKELQNIVTTIRSMGPEVAFGYVPSECNPADAGTRGLSREQFLDHYWWTGPNFLRNPNGDWTQSLFTIESPATANETLAFTVVSENKSQIFPWHRHSSYIQAQRTMAWVLRFLRAFTKHLQPAHQLRVYTTIPLLKSDAQTDEKALTGAEIRQSKMLLIRLHQANFSEDYIKSMDNTLKLFKDSMGLWRVRGRLGSTTLEDSAKFPILISPKSEIADLILRDAHGKFHSGIAHTMSTVRQEYWIPRLRQKTSNLIQHCVRCRRFNAAPYFYPAMPDLPARRVQQSAPFQHIGLDFFDLPKVLDGSSSVKVYGCIFTCAVTRLIHLEVVTNMGTIAFFNALRRFFSRRGIPSSITCDNAPTFILCEELLRAAIQNAESNPLIANNNIDWKHITPYAPWQGGFYERLIQTVKRSLYKALGRALLDLDTLTTVITEVEASLNTRPLTYQEAEPENLKPLRPIDFIQKNMTITYPLDTITVDTSDPDYHPPALAHALQTRKQAEEALQSYYAVTQKTWEIWHTHTS</sequence>
<dbReference type="PANTHER" id="PTHR47331">
    <property type="entry name" value="PHD-TYPE DOMAIN-CONTAINING PROTEIN"/>
    <property type="match status" value="1"/>
</dbReference>
<gene>
    <name evidence="12" type="ORF">HPLM_LOCUS9054</name>
</gene>
<dbReference type="GO" id="GO:0006508">
    <property type="term" value="P:proteolysis"/>
    <property type="evidence" value="ECO:0007669"/>
    <property type="project" value="InterPro"/>
</dbReference>
<keyword evidence="3" id="KW-0540">Nuclease</keyword>
<evidence type="ECO:0000313" key="13">
    <source>
        <dbReference type="Proteomes" id="UP000268014"/>
    </source>
</evidence>
<dbReference type="GO" id="GO:0003676">
    <property type="term" value="F:nucleic acid binding"/>
    <property type="evidence" value="ECO:0007669"/>
    <property type="project" value="InterPro"/>
</dbReference>
<dbReference type="GO" id="GO:0005737">
    <property type="term" value="C:cytoplasm"/>
    <property type="evidence" value="ECO:0007669"/>
    <property type="project" value="UniProtKB-ARBA"/>
</dbReference>
<dbReference type="InterPro" id="IPR001584">
    <property type="entry name" value="Integrase_cat-core"/>
</dbReference>
<keyword evidence="7" id="KW-0863">Zinc-finger</keyword>
<dbReference type="Pfam" id="PF17921">
    <property type="entry name" value="Integrase_H2C2"/>
    <property type="match status" value="1"/>
</dbReference>
<dbReference type="Gene3D" id="3.30.420.10">
    <property type="entry name" value="Ribonuclease H-like superfamily/Ribonuclease H"/>
    <property type="match status" value="1"/>
</dbReference>
<evidence type="ECO:0000259" key="11">
    <source>
        <dbReference type="PROSITE" id="PS50994"/>
    </source>
</evidence>
<dbReference type="InterPro" id="IPR043502">
    <property type="entry name" value="DNA/RNA_pol_sf"/>
</dbReference>
<evidence type="ECO:0000256" key="7">
    <source>
        <dbReference type="PROSITE-ProRule" id="PRU00047"/>
    </source>
</evidence>
<dbReference type="GO" id="GO:0004519">
    <property type="term" value="F:endonuclease activity"/>
    <property type="evidence" value="ECO:0007669"/>
    <property type="project" value="UniProtKB-KW"/>
</dbReference>
<dbReference type="Pfam" id="PF05380">
    <property type="entry name" value="Peptidase_A17"/>
    <property type="match status" value="1"/>
</dbReference>
<proteinExistence type="predicted"/>
<dbReference type="GO" id="GO:0003964">
    <property type="term" value="F:RNA-directed DNA polymerase activity"/>
    <property type="evidence" value="ECO:0007669"/>
    <property type="project" value="UniProtKB-KW"/>
</dbReference>
<evidence type="ECO:0000256" key="2">
    <source>
        <dbReference type="ARBA" id="ARBA00022695"/>
    </source>
</evidence>
<feature type="compositionally biased region" description="Polar residues" evidence="8">
    <location>
        <begin position="148"/>
        <end position="159"/>
    </location>
</feature>
<evidence type="ECO:0000256" key="6">
    <source>
        <dbReference type="ARBA" id="ARBA00022918"/>
    </source>
</evidence>
<dbReference type="CDD" id="cd01644">
    <property type="entry name" value="RT_pepA17"/>
    <property type="match status" value="1"/>
</dbReference>
<dbReference type="OMA" id="ASENAMA"/>
<keyword evidence="7" id="KW-0479">Metal-binding</keyword>
<dbReference type="InterPro" id="IPR012337">
    <property type="entry name" value="RNaseH-like_sf"/>
</dbReference>
<dbReference type="InterPro" id="IPR041588">
    <property type="entry name" value="Integrase_H2C2"/>
</dbReference>
<evidence type="ECO:0000259" key="9">
    <source>
        <dbReference type="PROSITE" id="PS50158"/>
    </source>
</evidence>
<evidence type="ECO:0000256" key="4">
    <source>
        <dbReference type="ARBA" id="ARBA00022759"/>
    </source>
</evidence>
<evidence type="ECO:0000313" key="14">
    <source>
        <dbReference type="WBParaSite" id="HPLM_0000906201-mRNA-1"/>
    </source>
</evidence>
<feature type="region of interest" description="Disordered" evidence="8">
    <location>
        <begin position="148"/>
        <end position="172"/>
    </location>
</feature>
<dbReference type="OrthoDB" id="5876684at2759"/>
<dbReference type="GO" id="GO:0008270">
    <property type="term" value="F:zinc ion binding"/>
    <property type="evidence" value="ECO:0007669"/>
    <property type="project" value="UniProtKB-KW"/>
</dbReference>
<dbReference type="PROSITE" id="PS50158">
    <property type="entry name" value="ZF_CCHC"/>
    <property type="match status" value="1"/>
</dbReference>
<dbReference type="PROSITE" id="PS00141">
    <property type="entry name" value="ASP_PROTEASE"/>
    <property type="match status" value="1"/>
</dbReference>
<name>A0A0N4WEJ2_HAEPC</name>
<feature type="domain" description="Integrase catalytic" evidence="11">
    <location>
        <begin position="1215"/>
        <end position="1398"/>
    </location>
</feature>
<evidence type="ECO:0000256" key="8">
    <source>
        <dbReference type="SAM" id="MobiDB-lite"/>
    </source>
</evidence>
<dbReference type="Gene3D" id="4.10.60.10">
    <property type="entry name" value="Zinc finger, CCHC-type"/>
    <property type="match status" value="1"/>
</dbReference>
<dbReference type="InterPro" id="IPR001878">
    <property type="entry name" value="Znf_CCHC"/>
</dbReference>
<keyword evidence="5" id="KW-0378">Hydrolase</keyword>
<dbReference type="Pfam" id="PF00078">
    <property type="entry name" value="RVT_1"/>
    <property type="match status" value="1"/>
</dbReference>
<accession>A0A0N4WEJ2</accession>
<dbReference type="Gene3D" id="3.10.10.10">
    <property type="entry name" value="HIV Type 1 Reverse Transcriptase, subunit A, domain 1"/>
    <property type="match status" value="1"/>
</dbReference>
<dbReference type="InterPro" id="IPR008737">
    <property type="entry name" value="DUF1758"/>
</dbReference>
<dbReference type="InterPro" id="IPR043128">
    <property type="entry name" value="Rev_trsase/Diguanyl_cyclase"/>
</dbReference>
<dbReference type="InterPro" id="IPR036397">
    <property type="entry name" value="RNaseH_sf"/>
</dbReference>
<dbReference type="WBParaSite" id="HPLM_0000906201-mRNA-1">
    <property type="protein sequence ID" value="HPLM_0000906201-mRNA-1"/>
    <property type="gene ID" value="HPLM_0000906201"/>
</dbReference>
<dbReference type="InterPro" id="IPR001995">
    <property type="entry name" value="Peptidase_A2_cat"/>
</dbReference>
<dbReference type="Gene3D" id="3.30.70.270">
    <property type="match status" value="1"/>
</dbReference>
<evidence type="ECO:0000256" key="1">
    <source>
        <dbReference type="ARBA" id="ARBA00022679"/>
    </source>
</evidence>
<dbReference type="GO" id="GO:0019899">
    <property type="term" value="F:enzyme binding"/>
    <property type="evidence" value="ECO:0007669"/>
    <property type="project" value="UniProtKB-ARBA"/>
</dbReference>
<dbReference type="Pfam" id="PF05585">
    <property type="entry name" value="DUF1758"/>
    <property type="match status" value="1"/>
</dbReference>
<evidence type="ECO:0000256" key="3">
    <source>
        <dbReference type="ARBA" id="ARBA00022722"/>
    </source>
</evidence>
<dbReference type="STRING" id="6290.A0A0N4WEJ2"/>
<keyword evidence="2" id="KW-0548">Nucleotidyltransferase</keyword>
<keyword evidence="1" id="KW-0808">Transferase</keyword>
<dbReference type="PROSITE" id="PS50994">
    <property type="entry name" value="INTEGRASE"/>
    <property type="match status" value="1"/>
</dbReference>
<dbReference type="Gene3D" id="1.10.340.70">
    <property type="match status" value="1"/>
</dbReference>
<dbReference type="GO" id="GO:0015074">
    <property type="term" value="P:DNA integration"/>
    <property type="evidence" value="ECO:0007669"/>
    <property type="project" value="InterPro"/>
</dbReference>
<dbReference type="EMBL" id="UZAF01016988">
    <property type="protein sequence ID" value="VDO36481.1"/>
    <property type="molecule type" value="Genomic_DNA"/>
</dbReference>
<dbReference type="GO" id="GO:0004190">
    <property type="term" value="F:aspartic-type endopeptidase activity"/>
    <property type="evidence" value="ECO:0007669"/>
    <property type="project" value="InterPro"/>
</dbReference>
<dbReference type="SUPFAM" id="SSF50630">
    <property type="entry name" value="Acid proteases"/>
    <property type="match status" value="1"/>
</dbReference>
<dbReference type="SMART" id="SM00343">
    <property type="entry name" value="ZnF_C2HC"/>
    <property type="match status" value="3"/>
</dbReference>
<reference evidence="12 13" key="2">
    <citation type="submission" date="2018-11" db="EMBL/GenBank/DDBJ databases">
        <authorList>
            <consortium name="Pathogen Informatics"/>
        </authorList>
    </citation>
    <scope>NUCLEOTIDE SEQUENCE [LARGE SCALE GENOMIC DNA]</scope>
    <source>
        <strain evidence="12 13">MHpl1</strain>
    </source>
</reference>
<evidence type="ECO:0000313" key="12">
    <source>
        <dbReference type="EMBL" id="VDO36481.1"/>
    </source>
</evidence>
<dbReference type="PROSITE" id="PS50175">
    <property type="entry name" value="ASP_PROT_RETROV"/>
    <property type="match status" value="1"/>
</dbReference>
<protein>
    <submittedName>
        <fullName evidence="14">DUF1758 domain-containing protein</fullName>
    </submittedName>
</protein>
<dbReference type="Proteomes" id="UP000268014">
    <property type="component" value="Unassembled WGS sequence"/>
</dbReference>
<dbReference type="InterPro" id="IPR008042">
    <property type="entry name" value="Retrotrans_Pao"/>
</dbReference>
<keyword evidence="7" id="KW-0862">Zinc</keyword>
<keyword evidence="13" id="KW-1185">Reference proteome</keyword>
<dbReference type="SUPFAM" id="SSF53098">
    <property type="entry name" value="Ribonuclease H-like"/>
    <property type="match status" value="1"/>
</dbReference>
<organism evidence="14">
    <name type="scientific">Haemonchus placei</name>
    <name type="common">Barber's pole worm</name>
    <dbReference type="NCBI Taxonomy" id="6290"/>
    <lineage>
        <taxon>Eukaryota</taxon>
        <taxon>Metazoa</taxon>
        <taxon>Ecdysozoa</taxon>
        <taxon>Nematoda</taxon>
        <taxon>Chromadorea</taxon>
        <taxon>Rhabditida</taxon>
        <taxon>Rhabditina</taxon>
        <taxon>Rhabditomorpha</taxon>
        <taxon>Strongyloidea</taxon>
        <taxon>Trichostrongylidae</taxon>
        <taxon>Haemonchus</taxon>
    </lineage>
</organism>
<dbReference type="GO" id="GO:0042575">
    <property type="term" value="C:DNA polymerase complex"/>
    <property type="evidence" value="ECO:0007669"/>
    <property type="project" value="UniProtKB-ARBA"/>
</dbReference>
<dbReference type="InterPro" id="IPR000477">
    <property type="entry name" value="RT_dom"/>
</dbReference>